<reference evidence="2" key="2">
    <citation type="submission" date="2020-09" db="EMBL/GenBank/DDBJ databases">
        <authorList>
            <person name="Sun Q."/>
            <person name="Zhou Y."/>
        </authorList>
    </citation>
    <scope>NUCLEOTIDE SEQUENCE</scope>
    <source>
        <strain evidence="2">CGMCC 1.15367</strain>
    </source>
</reference>
<keyword evidence="3" id="KW-1185">Reference proteome</keyword>
<dbReference type="EMBL" id="BMIQ01000001">
    <property type="protein sequence ID" value="GGD87721.1"/>
    <property type="molecule type" value="Genomic_DNA"/>
</dbReference>
<evidence type="ECO:0000313" key="3">
    <source>
        <dbReference type="Proteomes" id="UP000644699"/>
    </source>
</evidence>
<feature type="chain" id="PRO_5037691121" evidence="1">
    <location>
        <begin position="20"/>
        <end position="83"/>
    </location>
</feature>
<sequence>MFRFAFPCAAALLTAGCTATGPVGLSDLGAATPQADATVAIAPVRYGSVVGSYIHRMPVQPNDWRKTGVEMAPVGPAAPEGGR</sequence>
<keyword evidence="1" id="KW-0732">Signal</keyword>
<evidence type="ECO:0000256" key="1">
    <source>
        <dbReference type="SAM" id="SignalP"/>
    </source>
</evidence>
<dbReference type="Proteomes" id="UP000644699">
    <property type="component" value="Unassembled WGS sequence"/>
</dbReference>
<dbReference type="AlphaFoldDB" id="A0A917E117"/>
<dbReference type="PROSITE" id="PS51257">
    <property type="entry name" value="PROKAR_LIPOPROTEIN"/>
    <property type="match status" value="1"/>
</dbReference>
<organism evidence="2 3">
    <name type="scientific">Aureimonas endophytica</name>
    <dbReference type="NCBI Taxonomy" id="2027858"/>
    <lineage>
        <taxon>Bacteria</taxon>
        <taxon>Pseudomonadati</taxon>
        <taxon>Pseudomonadota</taxon>
        <taxon>Alphaproteobacteria</taxon>
        <taxon>Hyphomicrobiales</taxon>
        <taxon>Aurantimonadaceae</taxon>
        <taxon>Aureimonas</taxon>
    </lineage>
</organism>
<proteinExistence type="predicted"/>
<feature type="signal peptide" evidence="1">
    <location>
        <begin position="1"/>
        <end position="19"/>
    </location>
</feature>
<gene>
    <name evidence="2" type="ORF">GCM10011390_03050</name>
</gene>
<comment type="caution">
    <text evidence="2">The sequence shown here is derived from an EMBL/GenBank/DDBJ whole genome shotgun (WGS) entry which is preliminary data.</text>
</comment>
<reference evidence="2" key="1">
    <citation type="journal article" date="2014" name="Int. J. Syst. Evol. Microbiol.">
        <title>Complete genome sequence of Corynebacterium casei LMG S-19264T (=DSM 44701T), isolated from a smear-ripened cheese.</title>
        <authorList>
            <consortium name="US DOE Joint Genome Institute (JGI-PGF)"/>
            <person name="Walter F."/>
            <person name="Albersmeier A."/>
            <person name="Kalinowski J."/>
            <person name="Ruckert C."/>
        </authorList>
    </citation>
    <scope>NUCLEOTIDE SEQUENCE</scope>
    <source>
        <strain evidence="2">CGMCC 1.15367</strain>
    </source>
</reference>
<dbReference type="RefSeq" id="WP_152048866.1">
    <property type="nucleotide sequence ID" value="NZ_BMIQ01000001.1"/>
</dbReference>
<protein>
    <submittedName>
        <fullName evidence="2">Uncharacterized protein</fullName>
    </submittedName>
</protein>
<evidence type="ECO:0000313" key="2">
    <source>
        <dbReference type="EMBL" id="GGD87721.1"/>
    </source>
</evidence>
<name>A0A917E117_9HYPH</name>
<accession>A0A917E117</accession>